<proteinExistence type="inferred from homology"/>
<name>A0ABX8XCF6_SHEPU</name>
<evidence type="ECO:0000256" key="1">
    <source>
        <dbReference type="ARBA" id="ARBA00010333"/>
    </source>
</evidence>
<keyword evidence="6" id="KW-1185">Reference proteome</keyword>
<gene>
    <name evidence="5" type="ORF">K3G22_02055</name>
</gene>
<dbReference type="GeneID" id="67442003"/>
<feature type="domain" description="Solute-binding protein family 3/N-terminal" evidence="4">
    <location>
        <begin position="38"/>
        <end position="105"/>
    </location>
</feature>
<dbReference type="SUPFAM" id="SSF53850">
    <property type="entry name" value="Periplasmic binding protein-like II"/>
    <property type="match status" value="1"/>
</dbReference>
<dbReference type="RefSeq" id="WP_128090191.1">
    <property type="nucleotide sequence ID" value="NZ_CP028435.1"/>
</dbReference>
<reference evidence="5 6" key="1">
    <citation type="submission" date="2021-08" db="EMBL/GenBank/DDBJ databases">
        <title>Shewanella putrefaciens YZ-J, complete genome.</title>
        <authorList>
            <person name="Yi Z."/>
        </authorList>
    </citation>
    <scope>NUCLEOTIDE SEQUENCE [LARGE SCALE GENOMIC DNA]</scope>
    <source>
        <strain evidence="5 6">YZ-J</strain>
    </source>
</reference>
<dbReference type="Gene3D" id="3.40.190.10">
    <property type="entry name" value="Periplasmic binding protein-like II"/>
    <property type="match status" value="2"/>
</dbReference>
<dbReference type="InterPro" id="IPR001638">
    <property type="entry name" value="Solute-binding_3/MltF_N"/>
</dbReference>
<accession>A0ABX8XCF6</accession>
<comment type="similarity">
    <text evidence="1">Belongs to the bacterial solute-binding protein 3 family.</text>
</comment>
<dbReference type="Proteomes" id="UP000827084">
    <property type="component" value="Chromosome"/>
</dbReference>
<evidence type="ECO:0000256" key="3">
    <source>
        <dbReference type="SAM" id="SignalP"/>
    </source>
</evidence>
<sequence>MKLTVITKLLTMIIFSSLCLPKAAAAVSPIVWQAHCRDRSPIIYFEQGECKGPGAAVINEVFRRLGHRVHWTDVPWARTIKVAEAGQVDLIPSHSMTTERESFLDPMLLGYDKQYVYYYALASQPTAIREFNELTPYIIGALRGTFYSTQFNENMNQLKVSFVNTNSQLINMLKAGRIDLAISSEQHEMHIFANDPMLKQMEYVDISKNGRYFSIPLTSPRHKYAKQVHQIVDQMRTSGEITRLFESYGVEPPLNLTESPTATH</sequence>
<evidence type="ECO:0000313" key="6">
    <source>
        <dbReference type="Proteomes" id="UP000827084"/>
    </source>
</evidence>
<feature type="signal peptide" evidence="3">
    <location>
        <begin position="1"/>
        <end position="25"/>
    </location>
</feature>
<organism evidence="5 6">
    <name type="scientific">Shewanella putrefaciens</name>
    <name type="common">Pseudomonas putrefaciens</name>
    <dbReference type="NCBI Taxonomy" id="24"/>
    <lineage>
        <taxon>Bacteria</taxon>
        <taxon>Pseudomonadati</taxon>
        <taxon>Pseudomonadota</taxon>
        <taxon>Gammaproteobacteria</taxon>
        <taxon>Alteromonadales</taxon>
        <taxon>Shewanellaceae</taxon>
        <taxon>Shewanella</taxon>
    </lineage>
</organism>
<dbReference type="EMBL" id="CP080635">
    <property type="protein sequence ID" value="QYX73226.1"/>
    <property type="molecule type" value="Genomic_DNA"/>
</dbReference>
<evidence type="ECO:0000256" key="2">
    <source>
        <dbReference type="ARBA" id="ARBA00022729"/>
    </source>
</evidence>
<protein>
    <submittedName>
        <fullName evidence="5">Transporter substrate-binding domain-containing protein</fullName>
    </submittedName>
</protein>
<keyword evidence="2 3" id="KW-0732">Signal</keyword>
<dbReference type="Pfam" id="PF00497">
    <property type="entry name" value="SBP_bac_3"/>
    <property type="match status" value="1"/>
</dbReference>
<evidence type="ECO:0000313" key="5">
    <source>
        <dbReference type="EMBL" id="QYX73226.1"/>
    </source>
</evidence>
<feature type="chain" id="PRO_5045737976" evidence="3">
    <location>
        <begin position="26"/>
        <end position="264"/>
    </location>
</feature>
<dbReference type="PANTHER" id="PTHR35936">
    <property type="entry name" value="MEMBRANE-BOUND LYTIC MUREIN TRANSGLYCOSYLASE F"/>
    <property type="match status" value="1"/>
</dbReference>
<dbReference type="PANTHER" id="PTHR35936:SF25">
    <property type="entry name" value="ABC TRANSPORTER SUBSTRATE-BINDING PROTEIN"/>
    <property type="match status" value="1"/>
</dbReference>
<evidence type="ECO:0000259" key="4">
    <source>
        <dbReference type="Pfam" id="PF00497"/>
    </source>
</evidence>